<gene>
    <name evidence="8" type="ORF">HK103_003799</name>
</gene>
<sequence>MSLNPYLAHLNDPTTSNYRRVPTFEIKRKKNSSVELQKNPKETIYGNYKNYYGYRATDSRIMQFDKDWFEGKRVCDIGCNAGRITVEIAKKFNTSYVEGVDIDPELIRKARYSLAVTQSLAGSDRQQYFPISCVEQFGMLPIHLQKDFNIHFRCGDWLHESFPSPTDTLYDVVLALSITKWIHLNNGDGGVRYFFKKCYNYLNKGGIFILECQGLDGYRKRAGMTAEMRQNYSDMEFFPDEFPRYLEKKIGFKLLKKVIPDEEGGFNRPLYIYIK</sequence>
<dbReference type="EC" id="2.1.1.-" evidence="6"/>
<keyword evidence="3 6" id="KW-0808">Transferase</keyword>
<dbReference type="CDD" id="cd02440">
    <property type="entry name" value="AdoMet_MTases"/>
    <property type="match status" value="1"/>
</dbReference>
<dbReference type="Proteomes" id="UP001210925">
    <property type="component" value="Unassembled WGS sequence"/>
</dbReference>
<dbReference type="EMBL" id="JADGKB010000003">
    <property type="protein sequence ID" value="KAJ3261956.1"/>
    <property type="molecule type" value="Genomic_DNA"/>
</dbReference>
<evidence type="ECO:0000256" key="5">
    <source>
        <dbReference type="PROSITE-ProRule" id="PRU00848"/>
    </source>
</evidence>
<dbReference type="PANTHER" id="PTHR12315">
    <property type="entry name" value="BICOID-INTERACTING PROTEIN RELATED"/>
    <property type="match status" value="1"/>
</dbReference>
<dbReference type="InterPro" id="IPR025714">
    <property type="entry name" value="Methyltranfer_dom"/>
</dbReference>
<protein>
    <recommendedName>
        <fullName evidence="6">RNA methyltransferase</fullName>
        <ecNumber evidence="6">2.1.1.-</ecNumber>
    </recommendedName>
</protein>
<evidence type="ECO:0000256" key="3">
    <source>
        <dbReference type="ARBA" id="ARBA00022679"/>
    </source>
</evidence>
<dbReference type="InterPro" id="IPR029063">
    <property type="entry name" value="SAM-dependent_MTases_sf"/>
</dbReference>
<dbReference type="SUPFAM" id="SSF53335">
    <property type="entry name" value="S-adenosyl-L-methionine-dependent methyltransferases"/>
    <property type="match status" value="1"/>
</dbReference>
<dbReference type="GO" id="GO:0008173">
    <property type="term" value="F:RNA methyltransferase activity"/>
    <property type="evidence" value="ECO:0007669"/>
    <property type="project" value="UniProtKB-UniRule"/>
</dbReference>
<dbReference type="InterPro" id="IPR024160">
    <property type="entry name" value="BIN3_SAM-bd_dom"/>
</dbReference>
<dbReference type="Pfam" id="PF06859">
    <property type="entry name" value="Bin3"/>
    <property type="match status" value="1"/>
</dbReference>
<reference evidence="8" key="1">
    <citation type="submission" date="2020-05" db="EMBL/GenBank/DDBJ databases">
        <title>Phylogenomic resolution of chytrid fungi.</title>
        <authorList>
            <person name="Stajich J.E."/>
            <person name="Amses K."/>
            <person name="Simmons R."/>
            <person name="Seto K."/>
            <person name="Myers J."/>
            <person name="Bonds A."/>
            <person name="Quandt C.A."/>
            <person name="Barry K."/>
            <person name="Liu P."/>
            <person name="Grigoriev I."/>
            <person name="Longcore J.E."/>
            <person name="James T.Y."/>
        </authorList>
    </citation>
    <scope>NUCLEOTIDE SEQUENCE</scope>
    <source>
        <strain evidence="8">PLAUS21</strain>
    </source>
</reference>
<evidence type="ECO:0000256" key="4">
    <source>
        <dbReference type="ARBA" id="ARBA00022691"/>
    </source>
</evidence>
<keyword evidence="4 5" id="KW-0949">S-adenosyl-L-methionine</keyword>
<evidence type="ECO:0000259" key="7">
    <source>
        <dbReference type="PROSITE" id="PS51515"/>
    </source>
</evidence>
<dbReference type="AlphaFoldDB" id="A0AAD5YB21"/>
<proteinExistence type="inferred from homology"/>
<accession>A0AAD5YB21</accession>
<keyword evidence="9" id="KW-1185">Reference proteome</keyword>
<evidence type="ECO:0000256" key="1">
    <source>
        <dbReference type="ARBA" id="ARBA00008361"/>
    </source>
</evidence>
<dbReference type="Pfam" id="PF13847">
    <property type="entry name" value="Methyltransf_31"/>
    <property type="match status" value="1"/>
</dbReference>
<dbReference type="GO" id="GO:0017069">
    <property type="term" value="F:snRNA binding"/>
    <property type="evidence" value="ECO:0007669"/>
    <property type="project" value="TreeGrafter"/>
</dbReference>
<organism evidence="8 9">
    <name type="scientific">Boothiomyces macroporosus</name>
    <dbReference type="NCBI Taxonomy" id="261099"/>
    <lineage>
        <taxon>Eukaryota</taxon>
        <taxon>Fungi</taxon>
        <taxon>Fungi incertae sedis</taxon>
        <taxon>Chytridiomycota</taxon>
        <taxon>Chytridiomycota incertae sedis</taxon>
        <taxon>Chytridiomycetes</taxon>
        <taxon>Rhizophydiales</taxon>
        <taxon>Terramycetaceae</taxon>
        <taxon>Boothiomyces</taxon>
    </lineage>
</organism>
<dbReference type="InterPro" id="IPR039772">
    <property type="entry name" value="Bin3-like"/>
</dbReference>
<keyword evidence="2 6" id="KW-0489">Methyltransferase</keyword>
<evidence type="ECO:0000313" key="9">
    <source>
        <dbReference type="Proteomes" id="UP001210925"/>
    </source>
</evidence>
<name>A0AAD5YB21_9FUNG</name>
<evidence type="ECO:0000256" key="6">
    <source>
        <dbReference type="RuleBase" id="RU367087"/>
    </source>
</evidence>
<dbReference type="Gene3D" id="3.40.50.150">
    <property type="entry name" value="Vaccinia Virus protein VP39"/>
    <property type="match status" value="1"/>
</dbReference>
<comment type="caution">
    <text evidence="8">The sequence shown here is derived from an EMBL/GenBank/DDBJ whole genome shotgun (WGS) entry which is preliminary data.</text>
</comment>
<dbReference type="GO" id="GO:0032259">
    <property type="term" value="P:methylation"/>
    <property type="evidence" value="ECO:0007669"/>
    <property type="project" value="UniProtKB-KW"/>
</dbReference>
<evidence type="ECO:0000313" key="8">
    <source>
        <dbReference type="EMBL" id="KAJ3261956.1"/>
    </source>
</evidence>
<dbReference type="PANTHER" id="PTHR12315:SF0">
    <property type="entry name" value="7SK SNRNA METHYLPHOSPHATE CAPPING ENZYME"/>
    <property type="match status" value="1"/>
</dbReference>
<dbReference type="GO" id="GO:0008171">
    <property type="term" value="F:O-methyltransferase activity"/>
    <property type="evidence" value="ECO:0007669"/>
    <property type="project" value="UniProtKB-UniRule"/>
</dbReference>
<comment type="similarity">
    <text evidence="1 6">Belongs to the methyltransferase superfamily.</text>
</comment>
<dbReference type="GO" id="GO:0040031">
    <property type="term" value="P:snRNA modification"/>
    <property type="evidence" value="ECO:0007669"/>
    <property type="project" value="TreeGrafter"/>
</dbReference>
<feature type="domain" description="Bin3-type SAM" evidence="7">
    <location>
        <begin position="58"/>
        <end position="275"/>
    </location>
</feature>
<dbReference type="InterPro" id="IPR010675">
    <property type="entry name" value="Bin3_C"/>
</dbReference>
<evidence type="ECO:0000256" key="2">
    <source>
        <dbReference type="ARBA" id="ARBA00022603"/>
    </source>
</evidence>
<dbReference type="PROSITE" id="PS51515">
    <property type="entry name" value="BIN3_SAM"/>
    <property type="match status" value="1"/>
</dbReference>